<dbReference type="InterPro" id="IPR036875">
    <property type="entry name" value="Znf_CCHC_sf"/>
</dbReference>
<dbReference type="InterPro" id="IPR005162">
    <property type="entry name" value="Retrotrans_gag_dom"/>
</dbReference>
<evidence type="ECO:0000313" key="3">
    <source>
        <dbReference type="EMBL" id="KAG2228458.1"/>
    </source>
</evidence>
<keyword evidence="1" id="KW-0479">Metal-binding</keyword>
<feature type="domain" description="CCHC-type" evidence="2">
    <location>
        <begin position="343"/>
        <end position="358"/>
    </location>
</feature>
<sequence>MEQTTENLNKFEIEERIETALPIGLRKAYQEYRTIKPEDIIERLKSTKKREEHWNSIVQPLVGKYKKELTKQIFTTNNNIMGTENDQNNYVAAAIAEAVKEGISQAISAINMSNNNKQLYPHDLELLNKPSKYNGSRDPFIIDNWITSIQDYKDYKGWGDKQAFKFARTLLCDVAAIWLRNIEMNEDEPIDTWTTLKKRITVGFKPTNSALIFRERLEELHQTSTISQYIQDFLTLKLGIPAMTDDEAVSKFIRHLKNKDARVQLRARNENSIFSFLPPTTSYPTNSHVVDDPMDLSSLRDAIQYINNISNRGFRVSRSGGFRGNTQARPNNSNYSNRETRACFTCGQIGHLQYNCRRVKTVPTSDLKYKNFNPITLMRDKRYCNTIGLDPELATLDKRKEHPLL</sequence>
<dbReference type="GO" id="GO:0003676">
    <property type="term" value="F:nucleic acid binding"/>
    <property type="evidence" value="ECO:0007669"/>
    <property type="project" value="InterPro"/>
</dbReference>
<dbReference type="InterPro" id="IPR001878">
    <property type="entry name" value="Znf_CCHC"/>
</dbReference>
<dbReference type="GO" id="GO:0008270">
    <property type="term" value="F:zinc ion binding"/>
    <property type="evidence" value="ECO:0007669"/>
    <property type="project" value="UniProtKB-KW"/>
</dbReference>
<evidence type="ECO:0000256" key="1">
    <source>
        <dbReference type="PROSITE-ProRule" id="PRU00047"/>
    </source>
</evidence>
<accession>A0A8H7VTQ9</accession>
<proteinExistence type="predicted"/>
<dbReference type="SUPFAM" id="SSF57756">
    <property type="entry name" value="Retrovirus zinc finger-like domains"/>
    <property type="match status" value="1"/>
</dbReference>
<comment type="caution">
    <text evidence="3">The sequence shown here is derived from an EMBL/GenBank/DDBJ whole genome shotgun (WGS) entry which is preliminary data.</text>
</comment>
<dbReference type="Pfam" id="PF03732">
    <property type="entry name" value="Retrotrans_gag"/>
    <property type="match status" value="1"/>
</dbReference>
<dbReference type="PROSITE" id="PS50158">
    <property type="entry name" value="ZF_CCHC"/>
    <property type="match status" value="1"/>
</dbReference>
<keyword evidence="1" id="KW-0862">Zinc</keyword>
<protein>
    <recommendedName>
        <fullName evidence="2">CCHC-type domain-containing protein</fullName>
    </recommendedName>
</protein>
<dbReference type="SMART" id="SM00343">
    <property type="entry name" value="ZnF_C2HC"/>
    <property type="match status" value="1"/>
</dbReference>
<reference evidence="3" key="1">
    <citation type="submission" date="2021-01" db="EMBL/GenBank/DDBJ databases">
        <title>Metabolic potential, ecology and presence of endohyphal bacteria is reflected in genomic diversity of Mucoromycotina.</title>
        <authorList>
            <person name="Muszewska A."/>
            <person name="Okrasinska A."/>
            <person name="Steczkiewicz K."/>
            <person name="Drgas O."/>
            <person name="Orlowska M."/>
            <person name="Perlinska-Lenart U."/>
            <person name="Aleksandrzak-Piekarczyk T."/>
            <person name="Szatraj K."/>
            <person name="Zielenkiewicz U."/>
            <person name="Pilsyk S."/>
            <person name="Malc E."/>
            <person name="Mieczkowski P."/>
            <person name="Kruszewska J.S."/>
            <person name="Biernat P."/>
            <person name="Pawlowska J."/>
        </authorList>
    </citation>
    <scope>NUCLEOTIDE SEQUENCE</scope>
    <source>
        <strain evidence="3">WA0000018081</strain>
    </source>
</reference>
<dbReference type="AlphaFoldDB" id="A0A8H7VTQ9"/>
<name>A0A8H7VTQ9_9FUNG</name>
<keyword evidence="4" id="KW-1185">Reference proteome</keyword>
<keyword evidence="1" id="KW-0863">Zinc-finger</keyword>
<dbReference type="Proteomes" id="UP000613177">
    <property type="component" value="Unassembled WGS sequence"/>
</dbReference>
<evidence type="ECO:0000259" key="2">
    <source>
        <dbReference type="PROSITE" id="PS50158"/>
    </source>
</evidence>
<organism evidence="3 4">
    <name type="scientific">Thamnidium elegans</name>
    <dbReference type="NCBI Taxonomy" id="101142"/>
    <lineage>
        <taxon>Eukaryota</taxon>
        <taxon>Fungi</taxon>
        <taxon>Fungi incertae sedis</taxon>
        <taxon>Mucoromycota</taxon>
        <taxon>Mucoromycotina</taxon>
        <taxon>Mucoromycetes</taxon>
        <taxon>Mucorales</taxon>
        <taxon>Mucorineae</taxon>
        <taxon>Mucoraceae</taxon>
        <taxon>Thamnidium</taxon>
    </lineage>
</organism>
<evidence type="ECO:0000313" key="4">
    <source>
        <dbReference type="Proteomes" id="UP000613177"/>
    </source>
</evidence>
<dbReference type="Pfam" id="PF00098">
    <property type="entry name" value="zf-CCHC"/>
    <property type="match status" value="1"/>
</dbReference>
<dbReference type="EMBL" id="JAEPRE010000459">
    <property type="protein sequence ID" value="KAG2228458.1"/>
    <property type="molecule type" value="Genomic_DNA"/>
</dbReference>
<gene>
    <name evidence="3" type="ORF">INT48_006325</name>
</gene>